<evidence type="ECO:0000259" key="1">
    <source>
        <dbReference type="Pfam" id="PF13966"/>
    </source>
</evidence>
<accession>A0A5A7QGR0</accession>
<reference evidence="3" key="1">
    <citation type="journal article" date="2019" name="Curr. Biol.">
        <title>Genome Sequence of Striga asiatica Provides Insight into the Evolution of Plant Parasitism.</title>
        <authorList>
            <person name="Yoshida S."/>
            <person name="Kim S."/>
            <person name="Wafula E.K."/>
            <person name="Tanskanen J."/>
            <person name="Kim Y.M."/>
            <person name="Honaas L."/>
            <person name="Yang Z."/>
            <person name="Spallek T."/>
            <person name="Conn C.E."/>
            <person name="Ichihashi Y."/>
            <person name="Cheong K."/>
            <person name="Cui S."/>
            <person name="Der J.P."/>
            <person name="Gundlach H."/>
            <person name="Jiao Y."/>
            <person name="Hori C."/>
            <person name="Ishida J.K."/>
            <person name="Kasahara H."/>
            <person name="Kiba T."/>
            <person name="Kim M.S."/>
            <person name="Koo N."/>
            <person name="Laohavisit A."/>
            <person name="Lee Y.H."/>
            <person name="Lumba S."/>
            <person name="McCourt P."/>
            <person name="Mortimer J.C."/>
            <person name="Mutuku J.M."/>
            <person name="Nomura T."/>
            <person name="Sasaki-Sekimoto Y."/>
            <person name="Seto Y."/>
            <person name="Wang Y."/>
            <person name="Wakatake T."/>
            <person name="Sakakibara H."/>
            <person name="Demura T."/>
            <person name="Yamaguchi S."/>
            <person name="Yoneyama K."/>
            <person name="Manabe R.I."/>
            <person name="Nelson D.C."/>
            <person name="Schulman A.H."/>
            <person name="Timko M.P."/>
            <person name="dePamphilis C.W."/>
            <person name="Choi D."/>
            <person name="Shirasu K."/>
        </authorList>
    </citation>
    <scope>NUCLEOTIDE SEQUENCE [LARGE SCALE GENOMIC DNA]</scope>
    <source>
        <strain evidence="3">cv. UVA1</strain>
    </source>
</reference>
<dbReference type="GO" id="GO:0003964">
    <property type="term" value="F:RNA-directed DNA polymerase activity"/>
    <property type="evidence" value="ECO:0007669"/>
    <property type="project" value="UniProtKB-KW"/>
</dbReference>
<protein>
    <submittedName>
        <fullName evidence="2">RNA-directed DNA polymerase (Reversetranscriptase)-related family protein</fullName>
    </submittedName>
</protein>
<dbReference type="Pfam" id="PF13966">
    <property type="entry name" value="zf-RVT"/>
    <property type="match status" value="1"/>
</dbReference>
<evidence type="ECO:0000313" key="2">
    <source>
        <dbReference type="EMBL" id="GER43607.1"/>
    </source>
</evidence>
<name>A0A5A7QGR0_STRAF</name>
<dbReference type="EMBL" id="BKCP01006682">
    <property type="protein sequence ID" value="GER43607.1"/>
    <property type="molecule type" value="Genomic_DNA"/>
</dbReference>
<feature type="domain" description="Reverse transcriptase zinc-binding" evidence="1">
    <location>
        <begin position="30"/>
        <end position="68"/>
    </location>
</feature>
<gene>
    <name evidence="2" type="ORF">STAS_20469</name>
</gene>
<keyword evidence="2" id="KW-0695">RNA-directed DNA polymerase</keyword>
<evidence type="ECO:0000313" key="3">
    <source>
        <dbReference type="Proteomes" id="UP000325081"/>
    </source>
</evidence>
<keyword evidence="3" id="KW-1185">Reference proteome</keyword>
<sequence>MIDGKHLGNKGKISVKSAYEDIMQHINGRKANLRSKGLELDNVCSLCGEGEEDVNHLFIYCPRVRICWKLVGIQWESFNQENTDIQAWWEENRNEECFKGESFDELTVVHGAKRDWLEMLYILLLKKVKFRGVATLHGDSLKEWQKTWDWNGTENEACFLAVRWMLDLASKEGWKKMVYFIESKAAVQKLSGEGHVPNSCSVIFDDIVSLQQHFEDCVFKCSKACVSAEVCCVLSSVVGSTSVKVVLDVGAVLASILKFFQRKGPCNRHYLTANVFELERAMKLLGSSLVDPFVACQ</sequence>
<dbReference type="AlphaFoldDB" id="A0A5A7QGR0"/>
<comment type="caution">
    <text evidence="2">The sequence shown here is derived from an EMBL/GenBank/DDBJ whole genome shotgun (WGS) entry which is preliminary data.</text>
</comment>
<proteinExistence type="predicted"/>
<keyword evidence="2" id="KW-0548">Nucleotidyltransferase</keyword>
<dbReference type="OrthoDB" id="1938822at2759"/>
<dbReference type="InterPro" id="IPR026960">
    <property type="entry name" value="RVT-Znf"/>
</dbReference>
<dbReference type="Proteomes" id="UP000325081">
    <property type="component" value="Unassembled WGS sequence"/>
</dbReference>
<keyword evidence="2" id="KW-0808">Transferase</keyword>
<organism evidence="2 3">
    <name type="scientific">Striga asiatica</name>
    <name type="common">Asiatic witchweed</name>
    <name type="synonym">Buchnera asiatica</name>
    <dbReference type="NCBI Taxonomy" id="4170"/>
    <lineage>
        <taxon>Eukaryota</taxon>
        <taxon>Viridiplantae</taxon>
        <taxon>Streptophyta</taxon>
        <taxon>Embryophyta</taxon>
        <taxon>Tracheophyta</taxon>
        <taxon>Spermatophyta</taxon>
        <taxon>Magnoliopsida</taxon>
        <taxon>eudicotyledons</taxon>
        <taxon>Gunneridae</taxon>
        <taxon>Pentapetalae</taxon>
        <taxon>asterids</taxon>
        <taxon>lamiids</taxon>
        <taxon>Lamiales</taxon>
        <taxon>Orobanchaceae</taxon>
        <taxon>Buchnereae</taxon>
        <taxon>Striga</taxon>
    </lineage>
</organism>